<comment type="similarity">
    <text evidence="1">Belongs to the glycosyltransferase 2 family.</text>
</comment>
<dbReference type="Gene3D" id="3.90.550.10">
    <property type="entry name" value="Spore Coat Polysaccharide Biosynthesis Protein SpsA, Chain A"/>
    <property type="match status" value="1"/>
</dbReference>
<protein>
    <submittedName>
        <fullName evidence="5">Glycosyltransferase</fullName>
        <ecNumber evidence="5">2.4.-.-</ecNumber>
    </submittedName>
</protein>
<evidence type="ECO:0000256" key="1">
    <source>
        <dbReference type="ARBA" id="ARBA00006739"/>
    </source>
</evidence>
<keyword evidence="6" id="KW-1185">Reference proteome</keyword>
<dbReference type="GO" id="GO:0016757">
    <property type="term" value="F:glycosyltransferase activity"/>
    <property type="evidence" value="ECO:0007669"/>
    <property type="project" value="UniProtKB-KW"/>
</dbReference>
<dbReference type="InterPro" id="IPR001173">
    <property type="entry name" value="Glyco_trans_2-like"/>
</dbReference>
<dbReference type="RefSeq" id="WP_336586830.1">
    <property type="nucleotide sequence ID" value="NZ_JBBAXC010000007.1"/>
</dbReference>
<feature type="domain" description="Glycosyltransferase 2-like" evidence="4">
    <location>
        <begin position="14"/>
        <end position="151"/>
    </location>
</feature>
<keyword evidence="3 5" id="KW-0808">Transferase</keyword>
<reference evidence="5 6" key="1">
    <citation type="journal article" date="2018" name="J. Microbiol.">
        <title>Bacillus spongiae sp. nov., isolated from sponge of Jeju Island.</title>
        <authorList>
            <person name="Lee G.E."/>
            <person name="Im W.T."/>
            <person name="Park J.S."/>
        </authorList>
    </citation>
    <scope>NUCLEOTIDE SEQUENCE [LARGE SCALE GENOMIC DNA]</scope>
    <source>
        <strain evidence="5 6">135PIL107-10</strain>
    </source>
</reference>
<comment type="caution">
    <text evidence="5">The sequence shown here is derived from an EMBL/GenBank/DDBJ whole genome shotgun (WGS) entry which is preliminary data.</text>
</comment>
<sequence>MSRKVDNEQHVEFSVSMCVYKKDNPDHFKEALGSIVNQTLLPTEIVLVVDGPIPSSIENVISNYEGVPLFKVIRLAKNEGHGNARRIGLDHCSNELVALMDADDISVEDRFEKQIKSFEENDEISIVGGNITEFIDSVDNVVGIREVPQNDDEIKDYLKRRCPFNQMTVMFKLSHVIKAGGYKDWYHNEDYYLWIRMYQSGSKFKNLEESLVYVRVGEEMYKRRGGINYFRSEAKLQKYMLNHNIIHSGTYVKNIVLRLVLQVLLPNKMRGFIFKQFARKKIEKKGKD</sequence>
<dbReference type="InterPro" id="IPR050834">
    <property type="entry name" value="Glycosyltransf_2"/>
</dbReference>
<accession>A0ABU8HDF0</accession>
<dbReference type="InterPro" id="IPR029044">
    <property type="entry name" value="Nucleotide-diphossugar_trans"/>
</dbReference>
<dbReference type="Proteomes" id="UP001312865">
    <property type="component" value="Unassembled WGS sequence"/>
</dbReference>
<evidence type="ECO:0000256" key="2">
    <source>
        <dbReference type="ARBA" id="ARBA00022676"/>
    </source>
</evidence>
<evidence type="ECO:0000313" key="6">
    <source>
        <dbReference type="Proteomes" id="UP001312865"/>
    </source>
</evidence>
<dbReference type="EC" id="2.4.-.-" evidence="5"/>
<dbReference type="SUPFAM" id="SSF53448">
    <property type="entry name" value="Nucleotide-diphospho-sugar transferases"/>
    <property type="match status" value="1"/>
</dbReference>
<keyword evidence="2 5" id="KW-0328">Glycosyltransferase</keyword>
<organism evidence="5 6">
    <name type="scientific">Bacillus spongiae</name>
    <dbReference type="NCBI Taxonomy" id="2683610"/>
    <lineage>
        <taxon>Bacteria</taxon>
        <taxon>Bacillati</taxon>
        <taxon>Bacillota</taxon>
        <taxon>Bacilli</taxon>
        <taxon>Bacillales</taxon>
        <taxon>Bacillaceae</taxon>
        <taxon>Bacillus</taxon>
    </lineage>
</organism>
<dbReference type="Pfam" id="PF00535">
    <property type="entry name" value="Glycos_transf_2"/>
    <property type="match status" value="1"/>
</dbReference>
<dbReference type="PANTHER" id="PTHR43685">
    <property type="entry name" value="GLYCOSYLTRANSFERASE"/>
    <property type="match status" value="1"/>
</dbReference>
<dbReference type="EMBL" id="JBBAXC010000007">
    <property type="protein sequence ID" value="MEI5907389.1"/>
    <property type="molecule type" value="Genomic_DNA"/>
</dbReference>
<name>A0ABU8HDF0_9BACI</name>
<evidence type="ECO:0000259" key="4">
    <source>
        <dbReference type="Pfam" id="PF00535"/>
    </source>
</evidence>
<evidence type="ECO:0000313" key="5">
    <source>
        <dbReference type="EMBL" id="MEI5907389.1"/>
    </source>
</evidence>
<evidence type="ECO:0000256" key="3">
    <source>
        <dbReference type="ARBA" id="ARBA00022679"/>
    </source>
</evidence>
<proteinExistence type="inferred from homology"/>
<dbReference type="PANTHER" id="PTHR43685:SF5">
    <property type="entry name" value="GLYCOSYLTRANSFERASE EPSE-RELATED"/>
    <property type="match status" value="1"/>
</dbReference>
<gene>
    <name evidence="5" type="ORF">WAK64_10005</name>
</gene>